<protein>
    <submittedName>
        <fullName evidence="2">Uncharacterized protein</fullName>
    </submittedName>
</protein>
<feature type="compositionally biased region" description="Basic and acidic residues" evidence="1">
    <location>
        <begin position="192"/>
        <end position="211"/>
    </location>
</feature>
<feature type="compositionally biased region" description="Basic and acidic residues" evidence="1">
    <location>
        <begin position="166"/>
        <end position="175"/>
    </location>
</feature>
<name>A0A9J6DCZ0_RHIMP</name>
<accession>A0A9J6DCZ0</accession>
<sequence>MRDTKLAFTAGRSTTKTRSPKVPVEHEVTFSSKHTILEVGEAGRWEQQAVEVDRSHVSVISVGDHEVVKDSSLVVSPHEGPASPRLVLRQSTAGPREGSPEKRNSFPRMHEGAQQRPPLVNGGSHEALSPERPKVRVNVKLQQGSASPPRVEKAPRRPPASATDAPVERRRKEVSDTESVSTLDSVGSRTSGSDKENRKEDWEATKEKVGA</sequence>
<evidence type="ECO:0000313" key="2">
    <source>
        <dbReference type="EMBL" id="KAH8019989.1"/>
    </source>
</evidence>
<feature type="region of interest" description="Disordered" evidence="1">
    <location>
        <begin position="1"/>
        <end position="25"/>
    </location>
</feature>
<evidence type="ECO:0000256" key="1">
    <source>
        <dbReference type="SAM" id="MobiDB-lite"/>
    </source>
</evidence>
<dbReference type="AlphaFoldDB" id="A0A9J6DCZ0"/>
<dbReference type="VEuPathDB" id="VectorBase:LOC119175848"/>
<dbReference type="Proteomes" id="UP000821866">
    <property type="component" value="Chromosome 8"/>
</dbReference>
<reference evidence="2" key="2">
    <citation type="submission" date="2021-09" db="EMBL/GenBank/DDBJ databases">
        <authorList>
            <person name="Jia N."/>
            <person name="Wang J."/>
            <person name="Shi W."/>
            <person name="Du L."/>
            <person name="Sun Y."/>
            <person name="Zhan W."/>
            <person name="Jiang J."/>
            <person name="Wang Q."/>
            <person name="Zhang B."/>
            <person name="Ji P."/>
            <person name="Sakyi L.B."/>
            <person name="Cui X."/>
            <person name="Yuan T."/>
            <person name="Jiang B."/>
            <person name="Yang W."/>
            <person name="Lam T.T.-Y."/>
            <person name="Chang Q."/>
            <person name="Ding S."/>
            <person name="Wang X."/>
            <person name="Zhu J."/>
            <person name="Ruan X."/>
            <person name="Zhao L."/>
            <person name="Wei J."/>
            <person name="Que T."/>
            <person name="Du C."/>
            <person name="Cheng J."/>
            <person name="Dai P."/>
            <person name="Han X."/>
            <person name="Huang E."/>
            <person name="Gao Y."/>
            <person name="Liu J."/>
            <person name="Shao H."/>
            <person name="Ye R."/>
            <person name="Li L."/>
            <person name="Wei W."/>
            <person name="Wang X."/>
            <person name="Wang C."/>
            <person name="Huo Q."/>
            <person name="Li W."/>
            <person name="Guo W."/>
            <person name="Chen H."/>
            <person name="Chen S."/>
            <person name="Zhou L."/>
            <person name="Zhou L."/>
            <person name="Ni X."/>
            <person name="Tian J."/>
            <person name="Zhou Y."/>
            <person name="Sheng Y."/>
            <person name="Liu T."/>
            <person name="Pan Y."/>
            <person name="Xia L."/>
            <person name="Li J."/>
            <person name="Zhao F."/>
            <person name="Cao W."/>
        </authorList>
    </citation>
    <scope>NUCLEOTIDE SEQUENCE</scope>
    <source>
        <strain evidence="2">Rmic-2018</strain>
        <tissue evidence="2">Larvae</tissue>
    </source>
</reference>
<reference evidence="2" key="1">
    <citation type="journal article" date="2020" name="Cell">
        <title>Large-Scale Comparative Analyses of Tick Genomes Elucidate Their Genetic Diversity and Vector Capacities.</title>
        <authorList>
            <consortium name="Tick Genome and Microbiome Consortium (TIGMIC)"/>
            <person name="Jia N."/>
            <person name="Wang J."/>
            <person name="Shi W."/>
            <person name="Du L."/>
            <person name="Sun Y."/>
            <person name="Zhan W."/>
            <person name="Jiang J.F."/>
            <person name="Wang Q."/>
            <person name="Zhang B."/>
            <person name="Ji P."/>
            <person name="Bell-Sakyi L."/>
            <person name="Cui X.M."/>
            <person name="Yuan T.T."/>
            <person name="Jiang B.G."/>
            <person name="Yang W.F."/>
            <person name="Lam T.T."/>
            <person name="Chang Q.C."/>
            <person name="Ding S.J."/>
            <person name="Wang X.J."/>
            <person name="Zhu J.G."/>
            <person name="Ruan X.D."/>
            <person name="Zhao L."/>
            <person name="Wei J.T."/>
            <person name="Ye R.Z."/>
            <person name="Que T.C."/>
            <person name="Du C.H."/>
            <person name="Zhou Y.H."/>
            <person name="Cheng J.X."/>
            <person name="Dai P.F."/>
            <person name="Guo W.B."/>
            <person name="Han X.H."/>
            <person name="Huang E.J."/>
            <person name="Li L.F."/>
            <person name="Wei W."/>
            <person name="Gao Y.C."/>
            <person name="Liu J.Z."/>
            <person name="Shao H.Z."/>
            <person name="Wang X."/>
            <person name="Wang C.C."/>
            <person name="Yang T.C."/>
            <person name="Huo Q.B."/>
            <person name="Li W."/>
            <person name="Chen H.Y."/>
            <person name="Chen S.E."/>
            <person name="Zhou L.G."/>
            <person name="Ni X.B."/>
            <person name="Tian J.H."/>
            <person name="Sheng Y."/>
            <person name="Liu T."/>
            <person name="Pan Y.S."/>
            <person name="Xia L.Y."/>
            <person name="Li J."/>
            <person name="Zhao F."/>
            <person name="Cao W.C."/>
        </authorList>
    </citation>
    <scope>NUCLEOTIDE SEQUENCE</scope>
    <source>
        <strain evidence="2">Rmic-2018</strain>
    </source>
</reference>
<feature type="compositionally biased region" description="Polar residues" evidence="1">
    <location>
        <begin position="177"/>
        <end position="191"/>
    </location>
</feature>
<proteinExistence type="predicted"/>
<comment type="caution">
    <text evidence="2">The sequence shown here is derived from an EMBL/GenBank/DDBJ whole genome shotgun (WGS) entry which is preliminary data.</text>
</comment>
<keyword evidence="3" id="KW-1185">Reference proteome</keyword>
<dbReference type="EMBL" id="JABSTU010000010">
    <property type="protein sequence ID" value="KAH8019989.1"/>
    <property type="molecule type" value="Genomic_DNA"/>
</dbReference>
<gene>
    <name evidence="2" type="ORF">HPB51_023805</name>
</gene>
<evidence type="ECO:0000313" key="3">
    <source>
        <dbReference type="Proteomes" id="UP000821866"/>
    </source>
</evidence>
<feature type="compositionally biased region" description="Basic and acidic residues" evidence="1">
    <location>
        <begin position="98"/>
        <end position="113"/>
    </location>
</feature>
<feature type="region of interest" description="Disordered" evidence="1">
    <location>
        <begin position="71"/>
        <end position="211"/>
    </location>
</feature>
<organism evidence="2 3">
    <name type="scientific">Rhipicephalus microplus</name>
    <name type="common">Cattle tick</name>
    <name type="synonym">Boophilus microplus</name>
    <dbReference type="NCBI Taxonomy" id="6941"/>
    <lineage>
        <taxon>Eukaryota</taxon>
        <taxon>Metazoa</taxon>
        <taxon>Ecdysozoa</taxon>
        <taxon>Arthropoda</taxon>
        <taxon>Chelicerata</taxon>
        <taxon>Arachnida</taxon>
        <taxon>Acari</taxon>
        <taxon>Parasitiformes</taxon>
        <taxon>Ixodida</taxon>
        <taxon>Ixodoidea</taxon>
        <taxon>Ixodidae</taxon>
        <taxon>Rhipicephalinae</taxon>
        <taxon>Rhipicephalus</taxon>
        <taxon>Boophilus</taxon>
    </lineage>
</organism>